<keyword evidence="3" id="KW-1185">Reference proteome</keyword>
<proteinExistence type="predicted"/>
<feature type="transmembrane region" description="Helical" evidence="1">
    <location>
        <begin position="207"/>
        <end position="227"/>
    </location>
</feature>
<dbReference type="RefSeq" id="WP_208875676.1">
    <property type="nucleotide sequence ID" value="NZ_CP031320.1"/>
</dbReference>
<keyword evidence="1" id="KW-0472">Membrane</keyword>
<accession>A0A345XJN2</accession>
<protein>
    <submittedName>
        <fullName evidence="2">ABC transporter permease</fullName>
    </submittedName>
</protein>
<sequence length="337" mass="36015">MSTATEHRAAGAAAPARPAAYASRGPRLSGLVWLVWRQHRAAYWTLLAVTALALAWIGYERTGMMDFLETHGWPRTMPNGVEGQASDFGRVSTALGALPILLGVFIGAPLLAGDLENGTAKLVASQSVSRVRWVAAKLGITALVIAVCTVALSVAFGWWWSPVREEVAIMDWSSGSAFDNTGPVPVALTLFTVMGGVAIGMLLRRTLLSMVVTFGFAVAVQLVWSHFRLDLGRVVTVTTDKGVGDNAYPEVPRAATTIDQSYITGSGDLVGWSTCAEAAPGKAHDACLRKEDIVGWSVDYLPISQMSGMQWFGASLLFALTAALAAFVFLWSRKRLA</sequence>
<dbReference type="AlphaFoldDB" id="A0A345XJN2"/>
<evidence type="ECO:0000313" key="3">
    <source>
        <dbReference type="Proteomes" id="UP000254425"/>
    </source>
</evidence>
<dbReference type="Proteomes" id="UP000254425">
    <property type="component" value="Chromosome"/>
</dbReference>
<feature type="transmembrane region" description="Helical" evidence="1">
    <location>
        <begin position="94"/>
        <end position="113"/>
    </location>
</feature>
<evidence type="ECO:0000313" key="2">
    <source>
        <dbReference type="EMBL" id="AXK31848.1"/>
    </source>
</evidence>
<organism evidence="2 3">
    <name type="scientific">Streptomyces armeniacus</name>
    <dbReference type="NCBI Taxonomy" id="83291"/>
    <lineage>
        <taxon>Bacteria</taxon>
        <taxon>Bacillati</taxon>
        <taxon>Actinomycetota</taxon>
        <taxon>Actinomycetes</taxon>
        <taxon>Kitasatosporales</taxon>
        <taxon>Streptomycetaceae</taxon>
        <taxon>Streptomyces</taxon>
    </lineage>
</organism>
<feature type="transmembrane region" description="Helical" evidence="1">
    <location>
        <begin position="134"/>
        <end position="160"/>
    </location>
</feature>
<feature type="transmembrane region" description="Helical" evidence="1">
    <location>
        <begin position="180"/>
        <end position="200"/>
    </location>
</feature>
<evidence type="ECO:0000256" key="1">
    <source>
        <dbReference type="SAM" id="Phobius"/>
    </source>
</evidence>
<dbReference type="KEGG" id="sarm:DVA86_03485"/>
<feature type="transmembrane region" description="Helical" evidence="1">
    <location>
        <begin position="311"/>
        <end position="331"/>
    </location>
</feature>
<dbReference type="EMBL" id="CP031320">
    <property type="protein sequence ID" value="AXK31848.1"/>
    <property type="molecule type" value="Genomic_DNA"/>
</dbReference>
<name>A0A345XJN2_9ACTN</name>
<gene>
    <name evidence="2" type="ORF">DVA86_03485</name>
</gene>
<dbReference type="GO" id="GO:0140359">
    <property type="term" value="F:ABC-type transporter activity"/>
    <property type="evidence" value="ECO:0007669"/>
    <property type="project" value="InterPro"/>
</dbReference>
<reference evidence="2 3" key="1">
    <citation type="submission" date="2018-07" db="EMBL/GenBank/DDBJ databases">
        <title>Draft genome of the type strain Streptomyces armeniacus ATCC 15676.</title>
        <authorList>
            <person name="Labana P."/>
            <person name="Gosse J.T."/>
            <person name="Boddy C.N."/>
        </authorList>
    </citation>
    <scope>NUCLEOTIDE SEQUENCE [LARGE SCALE GENOMIC DNA]</scope>
    <source>
        <strain evidence="2 3">ATCC 15676</strain>
    </source>
</reference>
<dbReference type="GO" id="GO:0005886">
    <property type="term" value="C:plasma membrane"/>
    <property type="evidence" value="ECO:0007669"/>
    <property type="project" value="UniProtKB-SubCell"/>
</dbReference>
<feature type="transmembrane region" description="Helical" evidence="1">
    <location>
        <begin position="41"/>
        <end position="59"/>
    </location>
</feature>
<keyword evidence="1" id="KW-0812">Transmembrane</keyword>
<keyword evidence="1" id="KW-1133">Transmembrane helix</keyword>